<name>A0A193QML6_SODGM</name>
<evidence type="ECO:0000313" key="1">
    <source>
        <dbReference type="EMBL" id="CRL46464.1"/>
    </source>
</evidence>
<evidence type="ECO:0000313" key="2">
    <source>
        <dbReference type="Proteomes" id="UP000245838"/>
    </source>
</evidence>
<dbReference type="InterPro" id="IPR029052">
    <property type="entry name" value="Metallo-depent_PP-like"/>
</dbReference>
<sequence>MIIGVISDIHHDGQHENDVLTTSLNNMVKNGATALIMAGDIRDVHAKRDKALSIITCCFTA</sequence>
<dbReference type="Proteomes" id="UP000245838">
    <property type="component" value="Chromosome sggmmb4_Chromosome"/>
</dbReference>
<dbReference type="RefSeq" id="WP_041867236.1">
    <property type="nucleotide sequence ID" value="NC_007712.1"/>
</dbReference>
<dbReference type="BioCyc" id="SGLO343509:SGP1_RS19730-MONOMER"/>
<evidence type="ECO:0008006" key="3">
    <source>
        <dbReference type="Google" id="ProtNLM"/>
    </source>
</evidence>
<organism evidence="1 2">
    <name type="scientific">Sodalis glossinidius (strain morsitans)</name>
    <dbReference type="NCBI Taxonomy" id="343509"/>
    <lineage>
        <taxon>Bacteria</taxon>
        <taxon>Pseudomonadati</taxon>
        <taxon>Pseudomonadota</taxon>
        <taxon>Gammaproteobacteria</taxon>
        <taxon>Enterobacterales</taxon>
        <taxon>Bruguierivoracaceae</taxon>
        <taxon>Sodalis</taxon>
    </lineage>
</organism>
<dbReference type="SUPFAM" id="SSF56300">
    <property type="entry name" value="Metallo-dependent phosphatases"/>
    <property type="match status" value="1"/>
</dbReference>
<reference evidence="1 2" key="1">
    <citation type="submission" date="2015-05" db="EMBL/GenBank/DDBJ databases">
        <authorList>
            <person name="Goodhead I."/>
        </authorList>
    </citation>
    <scope>NUCLEOTIDE SEQUENCE [LARGE SCALE GENOMIC DNA]</scope>
    <source>
        <strain evidence="2">morsitans</strain>
    </source>
</reference>
<dbReference type="OrthoDB" id="1645838at2"/>
<gene>
    <name evidence="1" type="ORF">SGGMMB4_05135</name>
</gene>
<dbReference type="EMBL" id="LN854557">
    <property type="protein sequence ID" value="CRL46464.1"/>
    <property type="molecule type" value="Genomic_DNA"/>
</dbReference>
<proteinExistence type="predicted"/>
<protein>
    <recommendedName>
        <fullName evidence="3">Calcineurin-like phosphoesterase domain-containing protein</fullName>
    </recommendedName>
</protein>
<accession>A0A193QML6</accession>
<dbReference type="AlphaFoldDB" id="A0A193QML6"/>